<evidence type="ECO:0000256" key="3">
    <source>
        <dbReference type="PROSITE-ProRule" id="PRU00182"/>
    </source>
</evidence>
<reference evidence="5" key="1">
    <citation type="submission" date="2021-08" db="EMBL/GenBank/DDBJ databases">
        <authorList>
            <person name="Stevens D.C."/>
        </authorList>
    </citation>
    <scope>NUCLEOTIDE SEQUENCE</scope>
    <source>
        <strain evidence="5">DSM 53165</strain>
    </source>
</reference>
<evidence type="ECO:0000313" key="6">
    <source>
        <dbReference type="Proteomes" id="UP001139031"/>
    </source>
</evidence>
<dbReference type="InterPro" id="IPR002877">
    <property type="entry name" value="RNA_MeTrfase_FtsJ_dom"/>
</dbReference>
<evidence type="ECO:0000256" key="2">
    <source>
        <dbReference type="ARBA" id="ARBA00029460"/>
    </source>
</evidence>
<organism evidence="5 6">
    <name type="scientific">Nannocystis pusilla</name>
    <dbReference type="NCBI Taxonomy" id="889268"/>
    <lineage>
        <taxon>Bacteria</taxon>
        <taxon>Pseudomonadati</taxon>
        <taxon>Myxococcota</taxon>
        <taxon>Polyangia</taxon>
        <taxon>Nannocystales</taxon>
        <taxon>Nannocystaceae</taxon>
        <taxon>Nannocystis</taxon>
    </lineage>
</organism>
<evidence type="ECO:0000256" key="1">
    <source>
        <dbReference type="ARBA" id="ARBA00022884"/>
    </source>
</evidence>
<dbReference type="InterPro" id="IPR004538">
    <property type="entry name" value="Hemolysin_A/TlyA"/>
</dbReference>
<dbReference type="PANTHER" id="PTHR32319">
    <property type="entry name" value="BACTERIAL HEMOLYSIN-LIKE PROTEIN"/>
    <property type="match status" value="1"/>
</dbReference>
<name>A0ABS7TI61_9BACT</name>
<dbReference type="Proteomes" id="UP001139031">
    <property type="component" value="Unassembled WGS sequence"/>
</dbReference>
<dbReference type="GO" id="GO:0008168">
    <property type="term" value="F:methyltransferase activity"/>
    <property type="evidence" value="ECO:0007669"/>
    <property type="project" value="UniProtKB-KW"/>
</dbReference>
<keyword evidence="5" id="KW-0808">Transferase</keyword>
<dbReference type="InterPro" id="IPR036986">
    <property type="entry name" value="S4_RNA-bd_sf"/>
</dbReference>
<gene>
    <name evidence="5" type="ORF">K7C98_01505</name>
</gene>
<keyword evidence="6" id="KW-1185">Reference proteome</keyword>
<sequence>MPQPPRVRLDKLVVDRGLCDSRSRAQALIIAGKVVVGDHTESKPGALVAADAPVRLRVADHPYVSRGGLKLRGALDRFAPAGLDVAGRVALDVGASTGGFTDCLLQAGVARVYAIDVGYGQLAWKLASDPRVVVLDRSNIRTLAREAIPEAADLAVADCSFISLAKVLPSALPFLAARADIVALIKPQFELGPGRVGKGGIVRDPEDHAEACRAVVAAAEALGLRSAGLCDSPIEGQDGNREFLVWLRHGA</sequence>
<dbReference type="SMART" id="SM00363">
    <property type="entry name" value="S4"/>
    <property type="match status" value="1"/>
</dbReference>
<keyword evidence="5" id="KW-0489">Methyltransferase</keyword>
<evidence type="ECO:0000313" key="5">
    <source>
        <dbReference type="EMBL" id="MBZ5707916.1"/>
    </source>
</evidence>
<dbReference type="Pfam" id="PF01479">
    <property type="entry name" value="S4"/>
    <property type="match status" value="1"/>
</dbReference>
<dbReference type="EMBL" id="JAIRAU010000001">
    <property type="protein sequence ID" value="MBZ5707916.1"/>
    <property type="molecule type" value="Genomic_DNA"/>
</dbReference>
<proteinExistence type="inferred from homology"/>
<comment type="caution">
    <text evidence="5">The sequence shown here is derived from an EMBL/GenBank/DDBJ whole genome shotgun (WGS) entry which is preliminary data.</text>
</comment>
<accession>A0ABS7TI61</accession>
<dbReference type="Gene3D" id="3.40.50.150">
    <property type="entry name" value="Vaccinia Virus protein VP39"/>
    <property type="match status" value="1"/>
</dbReference>
<dbReference type="InterPro" id="IPR047048">
    <property type="entry name" value="TlyA"/>
</dbReference>
<feature type="domain" description="RNA-binding S4" evidence="4">
    <location>
        <begin position="7"/>
        <end position="72"/>
    </location>
</feature>
<protein>
    <submittedName>
        <fullName evidence="5">TlyA family RNA methyltransferase</fullName>
    </submittedName>
</protein>
<dbReference type="GO" id="GO:0032259">
    <property type="term" value="P:methylation"/>
    <property type="evidence" value="ECO:0007669"/>
    <property type="project" value="UniProtKB-KW"/>
</dbReference>
<dbReference type="PANTHER" id="PTHR32319:SF0">
    <property type="entry name" value="BACTERIAL HEMOLYSIN-LIKE PROTEIN"/>
    <property type="match status" value="1"/>
</dbReference>
<dbReference type="PIRSF" id="PIRSF005578">
    <property type="entry name" value="TlyA"/>
    <property type="match status" value="1"/>
</dbReference>
<dbReference type="Pfam" id="PF01728">
    <property type="entry name" value="FtsJ"/>
    <property type="match status" value="1"/>
</dbReference>
<dbReference type="PROSITE" id="PS50889">
    <property type="entry name" value="S4"/>
    <property type="match status" value="1"/>
</dbReference>
<dbReference type="Gene3D" id="3.10.290.10">
    <property type="entry name" value="RNA-binding S4 domain"/>
    <property type="match status" value="1"/>
</dbReference>
<dbReference type="SUPFAM" id="SSF55174">
    <property type="entry name" value="Alpha-L RNA-binding motif"/>
    <property type="match status" value="1"/>
</dbReference>
<dbReference type="RefSeq" id="WP_224189678.1">
    <property type="nucleotide sequence ID" value="NZ_JAIRAU010000001.1"/>
</dbReference>
<dbReference type="InterPro" id="IPR002942">
    <property type="entry name" value="S4_RNA-bd"/>
</dbReference>
<dbReference type="NCBIfam" id="TIGR00478">
    <property type="entry name" value="tly"/>
    <property type="match status" value="1"/>
</dbReference>
<dbReference type="SUPFAM" id="SSF53335">
    <property type="entry name" value="S-adenosyl-L-methionine-dependent methyltransferases"/>
    <property type="match status" value="1"/>
</dbReference>
<dbReference type="InterPro" id="IPR029063">
    <property type="entry name" value="SAM-dependent_MTases_sf"/>
</dbReference>
<keyword evidence="1 3" id="KW-0694">RNA-binding</keyword>
<comment type="similarity">
    <text evidence="2">Belongs to the TlyA family.</text>
</comment>
<evidence type="ECO:0000259" key="4">
    <source>
        <dbReference type="SMART" id="SM00363"/>
    </source>
</evidence>
<dbReference type="CDD" id="cd00165">
    <property type="entry name" value="S4"/>
    <property type="match status" value="1"/>
</dbReference>